<dbReference type="Proteomes" id="UP000186391">
    <property type="component" value="Unassembled WGS sequence"/>
</dbReference>
<dbReference type="NCBIfam" id="NF045586">
    <property type="entry name" value="Npun_F0494_fam"/>
    <property type="match status" value="1"/>
</dbReference>
<dbReference type="OrthoDB" id="512175at2"/>
<dbReference type="InterPro" id="IPR054651">
    <property type="entry name" value="Npun_F0494-like"/>
</dbReference>
<keyword evidence="2" id="KW-1185">Reference proteome</keyword>
<comment type="caution">
    <text evidence="1">The sequence shown here is derived from an EMBL/GenBank/DDBJ whole genome shotgun (WGS) entry which is preliminary data.</text>
</comment>
<reference evidence="1 2" key="1">
    <citation type="submission" date="2016-11" db="EMBL/GenBank/DDBJ databases">
        <title>Draft Genome Sequences of Nine Cyanobacterial Strains from Diverse Habitats.</title>
        <authorList>
            <person name="Zhu T."/>
            <person name="Hou S."/>
            <person name="Lu X."/>
            <person name="Hess W.R."/>
        </authorList>
    </citation>
    <scope>NUCLEOTIDE SEQUENCE [LARGE SCALE GENOMIC DNA]</scope>
    <source>
        <strain evidence="1 2">NIES-592</strain>
    </source>
</reference>
<name>A0A1U7H598_9CYAN</name>
<evidence type="ECO:0008006" key="3">
    <source>
        <dbReference type="Google" id="ProtNLM"/>
    </source>
</evidence>
<accession>A0A1U7H598</accession>
<dbReference type="EMBL" id="MRCA01000001">
    <property type="protein sequence ID" value="OKH16437.1"/>
    <property type="molecule type" value="Genomic_DNA"/>
</dbReference>
<protein>
    <recommendedName>
        <fullName evidence="3">MarR family transcriptional regulator</fullName>
    </recommendedName>
</protein>
<gene>
    <name evidence="1" type="ORF">NIES592_02000</name>
</gene>
<evidence type="ECO:0000313" key="2">
    <source>
        <dbReference type="Proteomes" id="UP000186391"/>
    </source>
</evidence>
<evidence type="ECO:0000313" key="1">
    <source>
        <dbReference type="EMBL" id="OKH16437.1"/>
    </source>
</evidence>
<dbReference type="RefSeq" id="WP_062249109.1">
    <property type="nucleotide sequence ID" value="NZ_MRCA01000001.1"/>
</dbReference>
<organism evidence="1 2">
    <name type="scientific">Fischerella major NIES-592</name>
    <dbReference type="NCBI Taxonomy" id="210994"/>
    <lineage>
        <taxon>Bacteria</taxon>
        <taxon>Bacillati</taxon>
        <taxon>Cyanobacteriota</taxon>
        <taxon>Cyanophyceae</taxon>
        <taxon>Nostocales</taxon>
        <taxon>Hapalosiphonaceae</taxon>
        <taxon>Fischerella</taxon>
    </lineage>
</organism>
<dbReference type="AlphaFoldDB" id="A0A1U7H598"/>
<sequence>MPAVNAQNQKTLTYPSKTVERAKRSLLCSPFNFGLFAAMLSERVAMSEIVGNSGVNKGYTKAALSELRADNSLVWLIKVGVLRREVDGQGITDSFRLTPLGRQIVEQLQHQTLPTITWRDRFLDIVARWFTLPF</sequence>
<proteinExistence type="predicted"/>